<gene>
    <name evidence="3" type="ORF">PsYK624_024270</name>
</gene>
<evidence type="ECO:0000259" key="2">
    <source>
        <dbReference type="Pfam" id="PF00582"/>
    </source>
</evidence>
<proteinExistence type="predicted"/>
<feature type="compositionally biased region" description="Polar residues" evidence="1">
    <location>
        <begin position="27"/>
        <end position="62"/>
    </location>
</feature>
<dbReference type="Gene3D" id="3.40.50.620">
    <property type="entry name" value="HUPs"/>
    <property type="match status" value="1"/>
</dbReference>
<feature type="compositionally biased region" description="Low complexity" evidence="1">
    <location>
        <begin position="66"/>
        <end position="80"/>
    </location>
</feature>
<dbReference type="InterPro" id="IPR006016">
    <property type="entry name" value="UspA"/>
</dbReference>
<dbReference type="Pfam" id="PF00582">
    <property type="entry name" value="Usp"/>
    <property type="match status" value="1"/>
</dbReference>
<dbReference type="CDD" id="cd23659">
    <property type="entry name" value="USP_At3g01520-like"/>
    <property type="match status" value="1"/>
</dbReference>
<name>A0A9P3FZW7_9APHY</name>
<dbReference type="PANTHER" id="PTHR47815:SF1">
    <property type="entry name" value="UNIVERSAL STRESS PROTEIN A FAMILY PROTEIN C25B2.10"/>
    <property type="match status" value="1"/>
</dbReference>
<evidence type="ECO:0000313" key="3">
    <source>
        <dbReference type="EMBL" id="GJE86347.1"/>
    </source>
</evidence>
<reference evidence="3 4" key="1">
    <citation type="submission" date="2021-08" db="EMBL/GenBank/DDBJ databases">
        <title>Draft Genome Sequence of Phanerochaete sordida strain YK-624.</title>
        <authorList>
            <person name="Mori T."/>
            <person name="Dohra H."/>
            <person name="Suzuki T."/>
            <person name="Kawagishi H."/>
            <person name="Hirai H."/>
        </authorList>
    </citation>
    <scope>NUCLEOTIDE SEQUENCE [LARGE SCALE GENOMIC DNA]</scope>
    <source>
        <strain evidence="3 4">YK-624</strain>
    </source>
</reference>
<sequence>MSRSPEHPTYIPIPPPPLRSAMKHSASRPSTPSQLPNSPPTRFSQSPHTNSPRTSISYTTGSGFLAPSGSASAPQSPRGALSPLPAVVQQGYTPKVGFDTFEDPQASMFSYTLHVQSEGYNRSKCTRVFLCATSPDESGTQALEWALESLVQDGDEFIVFRGVDDADLNKDQAAYREEARELMRQVQEKASEYDADRKVSIIIEFIAGSVTSSIDRLIALYRPDSLVVGTRGQRGLMQAWGAALGGSSVGSVSKYCLSHSPVPVIVVRPESKVKKVLAKRKADPKRGKHFDELVKNGRQSVPMYSALTR</sequence>
<feature type="region of interest" description="Disordered" evidence="1">
    <location>
        <begin position="1"/>
        <end position="83"/>
    </location>
</feature>
<evidence type="ECO:0000313" key="4">
    <source>
        <dbReference type="Proteomes" id="UP000703269"/>
    </source>
</evidence>
<dbReference type="EMBL" id="BPQB01000004">
    <property type="protein sequence ID" value="GJE86347.1"/>
    <property type="molecule type" value="Genomic_DNA"/>
</dbReference>
<organism evidence="3 4">
    <name type="scientific">Phanerochaete sordida</name>
    <dbReference type="NCBI Taxonomy" id="48140"/>
    <lineage>
        <taxon>Eukaryota</taxon>
        <taxon>Fungi</taxon>
        <taxon>Dikarya</taxon>
        <taxon>Basidiomycota</taxon>
        <taxon>Agaricomycotina</taxon>
        <taxon>Agaricomycetes</taxon>
        <taxon>Polyporales</taxon>
        <taxon>Phanerochaetaceae</taxon>
        <taxon>Phanerochaete</taxon>
    </lineage>
</organism>
<dbReference type="SUPFAM" id="SSF52402">
    <property type="entry name" value="Adenine nucleotide alpha hydrolases-like"/>
    <property type="match status" value="1"/>
</dbReference>
<dbReference type="Proteomes" id="UP000703269">
    <property type="component" value="Unassembled WGS sequence"/>
</dbReference>
<protein>
    <submittedName>
        <fullName evidence="3">Universal stress protein</fullName>
    </submittedName>
</protein>
<accession>A0A9P3FZW7</accession>
<keyword evidence="4" id="KW-1185">Reference proteome</keyword>
<dbReference type="OrthoDB" id="843225at2759"/>
<evidence type="ECO:0000256" key="1">
    <source>
        <dbReference type="SAM" id="MobiDB-lite"/>
    </source>
</evidence>
<comment type="caution">
    <text evidence="3">The sequence shown here is derived from an EMBL/GenBank/DDBJ whole genome shotgun (WGS) entry which is preliminary data.</text>
</comment>
<dbReference type="AlphaFoldDB" id="A0A9P3FZW7"/>
<feature type="domain" description="UspA" evidence="2">
    <location>
        <begin position="129"/>
        <end position="268"/>
    </location>
</feature>
<dbReference type="PANTHER" id="PTHR47815">
    <property type="entry name" value="UNIVERSAL STRESS PROTEIN A FAMILY PROTEIN C25B2.10"/>
    <property type="match status" value="1"/>
</dbReference>
<dbReference type="InterPro" id="IPR014729">
    <property type="entry name" value="Rossmann-like_a/b/a_fold"/>
</dbReference>